<dbReference type="InterPro" id="IPR036390">
    <property type="entry name" value="WH_DNA-bd_sf"/>
</dbReference>
<dbReference type="InterPro" id="IPR000944">
    <property type="entry name" value="Tscrpt_reg_Rrf2"/>
</dbReference>
<comment type="caution">
    <text evidence="2">The sequence shown here is derived from an EMBL/GenBank/DDBJ whole genome shotgun (WGS) entry which is preliminary data.</text>
</comment>
<dbReference type="GO" id="GO:0003677">
    <property type="term" value="F:DNA binding"/>
    <property type="evidence" value="ECO:0007669"/>
    <property type="project" value="UniProtKB-KW"/>
</dbReference>
<evidence type="ECO:0000313" key="3">
    <source>
        <dbReference type="Proteomes" id="UP000664122"/>
    </source>
</evidence>
<evidence type="ECO:0000313" key="2">
    <source>
        <dbReference type="EMBL" id="MBO0662319.1"/>
    </source>
</evidence>
<dbReference type="SUPFAM" id="SSF46785">
    <property type="entry name" value="Winged helix' DNA-binding domain"/>
    <property type="match status" value="1"/>
</dbReference>
<dbReference type="PANTHER" id="PTHR33221">
    <property type="entry name" value="WINGED HELIX-TURN-HELIX TRANSCRIPTIONAL REGULATOR, RRF2 FAMILY"/>
    <property type="match status" value="1"/>
</dbReference>
<organism evidence="2 3">
    <name type="scientific">Jiella flava</name>
    <dbReference type="NCBI Taxonomy" id="2816857"/>
    <lineage>
        <taxon>Bacteria</taxon>
        <taxon>Pseudomonadati</taxon>
        <taxon>Pseudomonadota</taxon>
        <taxon>Alphaproteobacteria</taxon>
        <taxon>Hyphomicrobiales</taxon>
        <taxon>Aurantimonadaceae</taxon>
        <taxon>Jiella</taxon>
    </lineage>
</organism>
<accession>A0A939FWU3</accession>
<evidence type="ECO:0000256" key="1">
    <source>
        <dbReference type="ARBA" id="ARBA00023125"/>
    </source>
</evidence>
<dbReference type="InterPro" id="IPR036388">
    <property type="entry name" value="WH-like_DNA-bd_sf"/>
</dbReference>
<dbReference type="AlphaFoldDB" id="A0A939FWU3"/>
<name>A0A939FWU3_9HYPH</name>
<dbReference type="EMBL" id="JAFMPP010000004">
    <property type="protein sequence ID" value="MBO0662319.1"/>
    <property type="molecule type" value="Genomic_DNA"/>
</dbReference>
<gene>
    <name evidence="2" type="ORF">J1C48_07015</name>
</gene>
<sequence length="184" mass="20215">MISQKAKYALRALLALARAGESGVVRSQIAAGQRMPRKFLEQIRLHMKRSGPVRSRRGRLGGSNLLKPAEGITFGEVLRLIDGPIAPLPCLSRIAYRRCEDCTEEATCEIRKVFVPVAQSAREVLDRNTIADALARSDPPPGLADRALRGGRSVSVFLDKTITYSIGPKIGIDFRPSTMRQFKG</sequence>
<dbReference type="GO" id="GO:0005829">
    <property type="term" value="C:cytosol"/>
    <property type="evidence" value="ECO:0007669"/>
    <property type="project" value="TreeGrafter"/>
</dbReference>
<dbReference type="Gene3D" id="1.10.10.10">
    <property type="entry name" value="Winged helix-like DNA-binding domain superfamily/Winged helix DNA-binding domain"/>
    <property type="match status" value="1"/>
</dbReference>
<dbReference type="PANTHER" id="PTHR33221:SF5">
    <property type="entry name" value="HTH-TYPE TRANSCRIPTIONAL REGULATOR ISCR"/>
    <property type="match status" value="1"/>
</dbReference>
<dbReference type="Proteomes" id="UP000664122">
    <property type="component" value="Unassembled WGS sequence"/>
</dbReference>
<reference evidence="2" key="1">
    <citation type="submission" date="2021-03" db="EMBL/GenBank/DDBJ databases">
        <title>Whole genome sequence of Jiella sp. CQZ9-1.</title>
        <authorList>
            <person name="Tuo L."/>
        </authorList>
    </citation>
    <scope>NUCLEOTIDE SEQUENCE</scope>
    <source>
        <strain evidence="2">CQZ9-1</strain>
    </source>
</reference>
<keyword evidence="1" id="KW-0238">DNA-binding</keyword>
<proteinExistence type="predicted"/>
<dbReference type="Pfam" id="PF02082">
    <property type="entry name" value="Rrf2"/>
    <property type="match status" value="1"/>
</dbReference>
<dbReference type="NCBIfam" id="TIGR00738">
    <property type="entry name" value="rrf2_super"/>
    <property type="match status" value="1"/>
</dbReference>
<keyword evidence="3" id="KW-1185">Reference proteome</keyword>
<protein>
    <submittedName>
        <fullName evidence="2">Rrf2 family transcriptional regulator</fullName>
    </submittedName>
</protein>
<dbReference type="GO" id="GO:0003700">
    <property type="term" value="F:DNA-binding transcription factor activity"/>
    <property type="evidence" value="ECO:0007669"/>
    <property type="project" value="TreeGrafter"/>
</dbReference>
<dbReference type="PROSITE" id="PS51197">
    <property type="entry name" value="HTH_RRF2_2"/>
    <property type="match status" value="1"/>
</dbReference>